<proteinExistence type="predicted"/>
<organism evidence="1 2">
    <name type="scientific">Macrostomum lignano</name>
    <dbReference type="NCBI Taxonomy" id="282301"/>
    <lineage>
        <taxon>Eukaryota</taxon>
        <taxon>Metazoa</taxon>
        <taxon>Spiralia</taxon>
        <taxon>Lophotrochozoa</taxon>
        <taxon>Platyhelminthes</taxon>
        <taxon>Rhabditophora</taxon>
        <taxon>Macrostomorpha</taxon>
        <taxon>Macrostomida</taxon>
        <taxon>Macrostomidae</taxon>
        <taxon>Macrostomum</taxon>
    </lineage>
</organism>
<reference evidence="2" key="1">
    <citation type="submission" date="2016-11" db="UniProtKB">
        <authorList>
            <consortium name="WormBaseParasite"/>
        </authorList>
    </citation>
    <scope>IDENTIFICATION</scope>
</reference>
<sequence length="179" mass="19470">MDSAALKARLKNLSVYSLSRVAPQSGQGKGGYICRLQTRPSNSLQQEDPFFSIHWAVLQSDCLLLFDSSISRSCSEAICLSGFRSLHILTPPDDLGTTTMRDTHGVGPVTGSMMSKSSKPCSSLSTAVDRNSGWWMADPDGIFLLWIIRKVCFDSVDVGELPRPANLKQSEFKGGLAPD</sequence>
<evidence type="ECO:0000313" key="2">
    <source>
        <dbReference type="WBParaSite" id="maker-uti_cns_0011936-snap-gene-0.9-mRNA-1"/>
    </source>
</evidence>
<dbReference type="WBParaSite" id="maker-uti_cns_0011936-snap-gene-0.9-mRNA-1">
    <property type="protein sequence ID" value="maker-uti_cns_0011936-snap-gene-0.9-mRNA-1"/>
    <property type="gene ID" value="maker-uti_cns_0011936-snap-gene-0.9"/>
</dbReference>
<evidence type="ECO:0000313" key="1">
    <source>
        <dbReference type="Proteomes" id="UP000095280"/>
    </source>
</evidence>
<dbReference type="Proteomes" id="UP000095280">
    <property type="component" value="Unplaced"/>
</dbReference>
<name>A0A1I8IEB1_9PLAT</name>
<keyword evidence="1" id="KW-1185">Reference proteome</keyword>
<dbReference type="AlphaFoldDB" id="A0A1I8IEB1"/>
<accession>A0A1I8IEB1</accession>
<protein>
    <submittedName>
        <fullName evidence="2">Uncharacterized protein</fullName>
    </submittedName>
</protein>